<evidence type="ECO:0000256" key="1">
    <source>
        <dbReference type="SAM" id="MobiDB-lite"/>
    </source>
</evidence>
<feature type="compositionally biased region" description="Polar residues" evidence="1">
    <location>
        <begin position="93"/>
        <end position="102"/>
    </location>
</feature>
<evidence type="ECO:0000313" key="2">
    <source>
        <dbReference type="EMBL" id="KAF9979900.1"/>
    </source>
</evidence>
<feature type="region of interest" description="Disordered" evidence="1">
    <location>
        <begin position="1"/>
        <end position="151"/>
    </location>
</feature>
<proteinExistence type="predicted"/>
<organism evidence="2 3">
    <name type="scientific">Modicella reniformis</name>
    <dbReference type="NCBI Taxonomy" id="1440133"/>
    <lineage>
        <taxon>Eukaryota</taxon>
        <taxon>Fungi</taxon>
        <taxon>Fungi incertae sedis</taxon>
        <taxon>Mucoromycota</taxon>
        <taxon>Mortierellomycotina</taxon>
        <taxon>Mortierellomycetes</taxon>
        <taxon>Mortierellales</taxon>
        <taxon>Mortierellaceae</taxon>
        <taxon>Modicella</taxon>
    </lineage>
</organism>
<dbReference type="Proteomes" id="UP000749646">
    <property type="component" value="Unassembled WGS sequence"/>
</dbReference>
<dbReference type="AlphaFoldDB" id="A0A9P6JHC9"/>
<accession>A0A9P6JHC9</accession>
<sequence>SGESSIVHVVAPEAQIEQQKSDDTLLINVQQTEEDPMDDAIPNLRIEDGGSQVEPDGHNEQKTKLPADITNEGLKSEETDMTDSQIEIKRVNDTPSTDIQQTNRDDGEQQEDSPHHHKVEHPETSEQRSIPSDGPLVTETRKRSLSDQGRVTSVVHIEIALAIV</sequence>
<reference evidence="2" key="1">
    <citation type="journal article" date="2020" name="Fungal Divers.">
        <title>Resolving the Mortierellaceae phylogeny through synthesis of multi-gene phylogenetics and phylogenomics.</title>
        <authorList>
            <person name="Vandepol N."/>
            <person name="Liber J."/>
            <person name="Desiro A."/>
            <person name="Na H."/>
            <person name="Kennedy M."/>
            <person name="Barry K."/>
            <person name="Grigoriev I.V."/>
            <person name="Miller A.N."/>
            <person name="O'Donnell K."/>
            <person name="Stajich J.E."/>
            <person name="Bonito G."/>
        </authorList>
    </citation>
    <scope>NUCLEOTIDE SEQUENCE</scope>
    <source>
        <strain evidence="2">MES-2147</strain>
    </source>
</reference>
<evidence type="ECO:0000313" key="3">
    <source>
        <dbReference type="Proteomes" id="UP000749646"/>
    </source>
</evidence>
<feature type="non-terminal residue" evidence="2">
    <location>
        <position position="164"/>
    </location>
</feature>
<feature type="compositionally biased region" description="Basic and acidic residues" evidence="1">
    <location>
        <begin position="55"/>
        <end position="65"/>
    </location>
</feature>
<name>A0A9P6JHC9_9FUNG</name>
<protein>
    <submittedName>
        <fullName evidence="2">Uncharacterized protein</fullName>
    </submittedName>
</protein>
<gene>
    <name evidence="2" type="ORF">BGZ65_005848</name>
</gene>
<dbReference type="EMBL" id="JAAAHW010003948">
    <property type="protein sequence ID" value="KAF9979900.1"/>
    <property type="molecule type" value="Genomic_DNA"/>
</dbReference>
<keyword evidence="3" id="KW-1185">Reference proteome</keyword>
<comment type="caution">
    <text evidence="2">The sequence shown here is derived from an EMBL/GenBank/DDBJ whole genome shotgun (WGS) entry which is preliminary data.</text>
</comment>